<organism evidence="2">
    <name type="scientific">Musca domestica</name>
    <name type="common">House fly</name>
    <dbReference type="NCBI Taxonomy" id="7370"/>
    <lineage>
        <taxon>Eukaryota</taxon>
        <taxon>Metazoa</taxon>
        <taxon>Ecdysozoa</taxon>
        <taxon>Arthropoda</taxon>
        <taxon>Hexapoda</taxon>
        <taxon>Insecta</taxon>
        <taxon>Pterygota</taxon>
        <taxon>Neoptera</taxon>
        <taxon>Endopterygota</taxon>
        <taxon>Diptera</taxon>
        <taxon>Brachycera</taxon>
        <taxon>Muscomorpha</taxon>
        <taxon>Muscoidea</taxon>
        <taxon>Muscidae</taxon>
        <taxon>Musca</taxon>
    </lineage>
</organism>
<feature type="region of interest" description="Disordered" evidence="1">
    <location>
        <begin position="174"/>
        <end position="255"/>
    </location>
</feature>
<dbReference type="VEuPathDB" id="VectorBase:MDOMA2_014883"/>
<evidence type="ECO:0000256" key="1">
    <source>
        <dbReference type="SAM" id="MobiDB-lite"/>
    </source>
</evidence>
<feature type="compositionally biased region" description="Acidic residues" evidence="1">
    <location>
        <begin position="80"/>
        <end position="96"/>
    </location>
</feature>
<proteinExistence type="evidence at transcript level"/>
<evidence type="ECO:0000313" key="2">
    <source>
        <dbReference type="EMBL" id="AFP64082.1"/>
    </source>
</evidence>
<accession>T1PND5</accession>
<dbReference type="EMBL" id="KA649453">
    <property type="protein sequence ID" value="AFP64082.1"/>
    <property type="molecule type" value="mRNA"/>
</dbReference>
<feature type="compositionally biased region" description="Low complexity" evidence="1">
    <location>
        <begin position="60"/>
        <end position="72"/>
    </location>
</feature>
<feature type="region of interest" description="Disordered" evidence="1">
    <location>
        <begin position="17"/>
        <end position="105"/>
    </location>
</feature>
<protein>
    <submittedName>
        <fullName evidence="2">Uncharacterized protein</fullName>
    </submittedName>
</protein>
<reference evidence="2" key="1">
    <citation type="submission" date="2012-08" db="EMBL/GenBank/DDBJ databases">
        <title>Transcriptome of adult Musca domestica launches a platform for comparative house fly gene expression and characterization of differential gene expression among resistant and susceptible house flies.</title>
        <authorList>
            <person name="Liu N."/>
            <person name="Zhang L."/>
            <person name="Li M."/>
            <person name="Reid W."/>
        </authorList>
    </citation>
    <scope>NUCLEOTIDE SEQUENCE</scope>
    <source>
        <strain evidence="2">ALHF</strain>
        <tissue evidence="2">Whole body</tissue>
    </source>
</reference>
<dbReference type="AlphaFoldDB" id="T1PND5"/>
<name>T1PND5_MUSDO</name>
<feature type="compositionally biased region" description="Low complexity" evidence="1">
    <location>
        <begin position="226"/>
        <end position="255"/>
    </location>
</feature>
<dbReference type="VEuPathDB" id="VectorBase:MDOA008113"/>
<dbReference type="VEuPathDB" id="VectorBase:MDOA011726"/>
<sequence>MTTTPLVQLEDVDLMNHYSDEDEDNKVNGHNMQQQQQLLTTEVEINTIGLNKKKRRKPKNNNNSKTQKQQQQEPMLLSLQDDDDDDEDDRDDDCSDDQLPPQSDERMRRLMAMQDADFQRRFQRQLRKNAQANDGASGPPGYHEYHESVQPYLQSQQVHHPQQQSTQHQQPITVFGVSSGSGGSIRSFKKTAPASGSRLAVNELFNHGPPLPPANQHSMQKNKHLQQQQQQQSAQSQLPPNHHQQQQQVSPQSLSTPVVGRNISAMLDENNTVRCYLEPLEK</sequence>
<dbReference type="VEuPathDB" id="VectorBase:MDOMA2_006472"/>